<dbReference type="InterPro" id="IPR036866">
    <property type="entry name" value="RibonucZ/Hydroxyglut_hydro"/>
</dbReference>
<name>A0AA86TZ31_9EUKA</name>
<dbReference type="Gene3D" id="3.60.15.10">
    <property type="entry name" value="Ribonuclease Z/Hydroxyacylglutathione hydrolase-like"/>
    <property type="match status" value="1"/>
</dbReference>
<dbReference type="PANTHER" id="PTHR43717">
    <property type="entry name" value="ANAEROBIC NITRIC OXIDE REDUCTASE FLAVORUBREDOXIN"/>
    <property type="match status" value="1"/>
</dbReference>
<dbReference type="InterPro" id="IPR016440">
    <property type="entry name" value="Rubredoxin-O_OxRdtase"/>
</dbReference>
<dbReference type="EMBL" id="CATOUU010000552">
    <property type="protein sequence ID" value="CAI9933851.1"/>
    <property type="molecule type" value="Genomic_DNA"/>
</dbReference>
<dbReference type="Pfam" id="PF00258">
    <property type="entry name" value="Flavodoxin_1"/>
    <property type="match status" value="1"/>
</dbReference>
<dbReference type="InterPro" id="IPR029039">
    <property type="entry name" value="Flavoprotein-like_sf"/>
</dbReference>
<gene>
    <name evidence="2" type="ORF">HINF_LOCUS21496</name>
    <name evidence="3" type="ORF">HINF_LOCUS77706</name>
</gene>
<feature type="domain" description="Flavodoxin-like" evidence="1">
    <location>
        <begin position="250"/>
        <end position="388"/>
    </location>
</feature>
<dbReference type="SMART" id="SM00849">
    <property type="entry name" value="Lactamase_B"/>
    <property type="match status" value="1"/>
</dbReference>
<organism evidence="2">
    <name type="scientific">Hexamita inflata</name>
    <dbReference type="NCBI Taxonomy" id="28002"/>
    <lineage>
        <taxon>Eukaryota</taxon>
        <taxon>Metamonada</taxon>
        <taxon>Diplomonadida</taxon>
        <taxon>Hexamitidae</taxon>
        <taxon>Hexamitinae</taxon>
        <taxon>Hexamita</taxon>
    </lineage>
</organism>
<dbReference type="EMBL" id="CAXDID020000778">
    <property type="protein sequence ID" value="CAL6113862.1"/>
    <property type="molecule type" value="Genomic_DNA"/>
</dbReference>
<dbReference type="GO" id="GO:0010181">
    <property type="term" value="F:FMN binding"/>
    <property type="evidence" value="ECO:0007669"/>
    <property type="project" value="InterPro"/>
</dbReference>
<protein>
    <submittedName>
        <fullName evidence="2">A-type flavoprotein 6</fullName>
    </submittedName>
    <submittedName>
        <fullName evidence="3">A-type_flavoprotein 6</fullName>
    </submittedName>
</protein>
<dbReference type="InterPro" id="IPR008254">
    <property type="entry name" value="Flavodoxin/NO_synth"/>
</dbReference>
<evidence type="ECO:0000313" key="3">
    <source>
        <dbReference type="EMBL" id="CAL6113862.1"/>
    </source>
</evidence>
<dbReference type="Pfam" id="PF19583">
    <property type="entry name" value="ODP"/>
    <property type="match status" value="1"/>
</dbReference>
<dbReference type="CDD" id="cd07709">
    <property type="entry name" value="flavodiiron_proteins_MBL-fold"/>
    <property type="match status" value="1"/>
</dbReference>
<dbReference type="SUPFAM" id="SSF52218">
    <property type="entry name" value="Flavoproteins"/>
    <property type="match status" value="1"/>
</dbReference>
<comment type="caution">
    <text evidence="2">The sequence shown here is derived from an EMBL/GenBank/DDBJ whole genome shotgun (WGS) entry which is preliminary data.</text>
</comment>
<dbReference type="InterPro" id="IPR001279">
    <property type="entry name" value="Metallo-B-lactamas"/>
</dbReference>
<dbReference type="AlphaFoldDB" id="A0AA86TZ31"/>
<dbReference type="SUPFAM" id="SSF56281">
    <property type="entry name" value="Metallo-hydrolase/oxidoreductase"/>
    <property type="match status" value="1"/>
</dbReference>
<proteinExistence type="predicted"/>
<dbReference type="Proteomes" id="UP001642409">
    <property type="component" value="Unassembled WGS sequence"/>
</dbReference>
<reference evidence="3 4" key="2">
    <citation type="submission" date="2024-07" db="EMBL/GenBank/DDBJ databases">
        <authorList>
            <person name="Akdeniz Z."/>
        </authorList>
    </citation>
    <scope>NUCLEOTIDE SEQUENCE [LARGE SCALE GENOMIC DNA]</scope>
</reference>
<sequence>MTTEMTPGVIWTGVVDWSVRMFHSYAVPDGVTYNSYLIKDEHLTLVDTVKNHFEAEFIHKLQQITDIKKIEYLISLHAEPDHAGCVASIYNLNPNVTIVCSVPAKEILILYNPGLAKAKFMTVTNDSVLKIGKNELKFRMTQMQHWPESMGCYMGDILFSSDFFGQHLASTERYVDDFDIFRVIMRMEDYVANIMNPFRANVAKTVAFYQSLPINFIFPAHGLCFKHENCKVALEVYQKFVDQTIKVKKIVILFSSMYGSTAKVSQIIAQGVLSAGYEPVLLNADTVEKAEISYQLFKSKAVLIGSATLNNQMMPNIDGAINYAGTLRIINGLKFGVYGGAGWSNTGVEQIVGRMNEFGAENVGTCSWILAADEQVMQQAFELGRKVALSVE</sequence>
<dbReference type="PROSITE" id="PS50902">
    <property type="entry name" value="FLAVODOXIN_LIKE"/>
    <property type="match status" value="1"/>
</dbReference>
<evidence type="ECO:0000313" key="4">
    <source>
        <dbReference type="Proteomes" id="UP001642409"/>
    </source>
</evidence>
<dbReference type="PIRSF" id="PIRSF005243">
    <property type="entry name" value="ROO"/>
    <property type="match status" value="1"/>
</dbReference>
<dbReference type="GO" id="GO:0009055">
    <property type="term" value="F:electron transfer activity"/>
    <property type="evidence" value="ECO:0007669"/>
    <property type="project" value="InterPro"/>
</dbReference>
<reference evidence="2" key="1">
    <citation type="submission" date="2023-06" db="EMBL/GenBank/DDBJ databases">
        <authorList>
            <person name="Kurt Z."/>
        </authorList>
    </citation>
    <scope>NUCLEOTIDE SEQUENCE</scope>
</reference>
<dbReference type="PANTHER" id="PTHR43717:SF1">
    <property type="entry name" value="ANAEROBIC NITRIC OXIDE REDUCTASE FLAVORUBREDOXIN"/>
    <property type="match status" value="1"/>
</dbReference>
<dbReference type="Gene3D" id="3.40.50.360">
    <property type="match status" value="1"/>
</dbReference>
<evidence type="ECO:0000313" key="2">
    <source>
        <dbReference type="EMBL" id="CAI9933851.1"/>
    </source>
</evidence>
<keyword evidence="4" id="KW-1185">Reference proteome</keyword>
<dbReference type="InterPro" id="IPR045761">
    <property type="entry name" value="ODP_dom"/>
</dbReference>
<dbReference type="GO" id="GO:0046872">
    <property type="term" value="F:metal ion binding"/>
    <property type="evidence" value="ECO:0007669"/>
    <property type="project" value="InterPro"/>
</dbReference>
<accession>A0AA86TZ31</accession>
<evidence type="ECO:0000259" key="1">
    <source>
        <dbReference type="PROSITE" id="PS50902"/>
    </source>
</evidence>
<dbReference type="GO" id="GO:0016491">
    <property type="term" value="F:oxidoreductase activity"/>
    <property type="evidence" value="ECO:0007669"/>
    <property type="project" value="InterPro"/>
</dbReference>